<evidence type="ECO:0000313" key="2">
    <source>
        <dbReference type="Proteomes" id="UP001283361"/>
    </source>
</evidence>
<name>A0AAE1AQ37_9GAST</name>
<dbReference type="AlphaFoldDB" id="A0AAE1AQ37"/>
<accession>A0AAE1AQ37</accession>
<comment type="caution">
    <text evidence="1">The sequence shown here is derived from an EMBL/GenBank/DDBJ whole genome shotgun (WGS) entry which is preliminary data.</text>
</comment>
<dbReference type="Proteomes" id="UP001283361">
    <property type="component" value="Unassembled WGS sequence"/>
</dbReference>
<sequence length="67" mass="7322">MRGKRWPELSGVFVGLGQAGHGEWSVQIAHYIGILNEVRPGVVSSTWDVGNGFREIHCHGEAHQVDG</sequence>
<reference evidence="1" key="1">
    <citation type="journal article" date="2023" name="G3 (Bethesda)">
        <title>A reference genome for the long-term kleptoplast-retaining sea slug Elysia crispata morphotype clarki.</title>
        <authorList>
            <person name="Eastman K.E."/>
            <person name="Pendleton A.L."/>
            <person name="Shaikh M.A."/>
            <person name="Suttiyut T."/>
            <person name="Ogas R."/>
            <person name="Tomko P."/>
            <person name="Gavelis G."/>
            <person name="Widhalm J.R."/>
            <person name="Wisecaver J.H."/>
        </authorList>
    </citation>
    <scope>NUCLEOTIDE SEQUENCE</scope>
    <source>
        <strain evidence="1">ECLA1</strain>
    </source>
</reference>
<gene>
    <name evidence="1" type="ORF">RRG08_052670</name>
</gene>
<organism evidence="1 2">
    <name type="scientific">Elysia crispata</name>
    <name type="common">lettuce slug</name>
    <dbReference type="NCBI Taxonomy" id="231223"/>
    <lineage>
        <taxon>Eukaryota</taxon>
        <taxon>Metazoa</taxon>
        <taxon>Spiralia</taxon>
        <taxon>Lophotrochozoa</taxon>
        <taxon>Mollusca</taxon>
        <taxon>Gastropoda</taxon>
        <taxon>Heterobranchia</taxon>
        <taxon>Euthyneura</taxon>
        <taxon>Panpulmonata</taxon>
        <taxon>Sacoglossa</taxon>
        <taxon>Placobranchoidea</taxon>
        <taxon>Plakobranchidae</taxon>
        <taxon>Elysia</taxon>
    </lineage>
</organism>
<keyword evidence="2" id="KW-1185">Reference proteome</keyword>
<protein>
    <submittedName>
        <fullName evidence="1">Uncharacterized protein</fullName>
    </submittedName>
</protein>
<proteinExistence type="predicted"/>
<evidence type="ECO:0000313" key="1">
    <source>
        <dbReference type="EMBL" id="KAK3791960.1"/>
    </source>
</evidence>
<dbReference type="EMBL" id="JAWDGP010001412">
    <property type="protein sequence ID" value="KAK3791960.1"/>
    <property type="molecule type" value="Genomic_DNA"/>
</dbReference>